<dbReference type="InterPro" id="IPR001807">
    <property type="entry name" value="ClC"/>
</dbReference>
<evidence type="ECO:0000256" key="3">
    <source>
        <dbReference type="ARBA" id="ARBA00022692"/>
    </source>
</evidence>
<sequence length="557" mass="58003">MRCVFAALISRYGFVNVVAFVTAMFSFPFDFFSSEPEEARWSNPSLLVNLCIYTVCKFFFTSVAAGCPLGVGIFTPTFLIGAATGRAFGEALNALLVLTSSSFQVTAGAYAVVGSAAMAAGVTRTISCAVMVFELTGQLNHLLPVLVAVLAAYGTGNAFNKSYYDTMLELNNYPFFRPPDLTVPSSQAAQDVMDTSLVGLARVCTYLDVHLLLTTSSDFEFAVVDALDSQRLLGTVTRATLARLLDAHMLSGERARRHRMPGLGTVLGSRFRQQFRRMPGLGSRCGSMGSLLRGSLANGLSRFLSPSAGVSSVGVSIGVAYEATERARLSSGASDGASDCASHDAVSLEPSADHQTTMHLPDRALREALAGAVSEDTLSDTQSPAPTAAAAGDPVAGRTSGGSPSGGGTGNGSRGTGEAEADDDREWRCARGSGVLCGPHAGKSLGERQRQAGVPMGSVYSELELALLRQPVDFGMEAADSDTCAGAADRLGGGAEGAPGVPTLPSGGLVQCAPNICTAGAPLSQVHMQFSVLGLERTYVTYAGRLLGVIRRSQLGR</sequence>
<dbReference type="SUPFAM" id="SSF54631">
    <property type="entry name" value="CBS-domain pair"/>
    <property type="match status" value="2"/>
</dbReference>
<organism evidence="11 12">
    <name type="scientific">Chrysochromulina tobinii</name>
    <dbReference type="NCBI Taxonomy" id="1460289"/>
    <lineage>
        <taxon>Eukaryota</taxon>
        <taxon>Haptista</taxon>
        <taxon>Haptophyta</taxon>
        <taxon>Prymnesiophyceae</taxon>
        <taxon>Prymnesiales</taxon>
        <taxon>Chrysochromulinaceae</taxon>
        <taxon>Chrysochromulina</taxon>
    </lineage>
</organism>
<evidence type="ECO:0000256" key="7">
    <source>
        <dbReference type="ARBA" id="ARBA00023136"/>
    </source>
</evidence>
<proteinExistence type="predicted"/>
<comment type="subcellular location">
    <subcellularLocation>
        <location evidence="1">Membrane</location>
        <topology evidence="1">Multi-pass membrane protein</topology>
    </subcellularLocation>
</comment>
<dbReference type="SUPFAM" id="SSF81340">
    <property type="entry name" value="Clc chloride channel"/>
    <property type="match status" value="1"/>
</dbReference>
<dbReference type="InterPro" id="IPR014743">
    <property type="entry name" value="Cl-channel_core"/>
</dbReference>
<evidence type="ECO:0000256" key="6">
    <source>
        <dbReference type="ARBA" id="ARBA00023065"/>
    </source>
</evidence>
<evidence type="ECO:0000256" key="9">
    <source>
        <dbReference type="SAM" id="MobiDB-lite"/>
    </source>
</evidence>
<evidence type="ECO:0000256" key="4">
    <source>
        <dbReference type="ARBA" id="ARBA00022737"/>
    </source>
</evidence>
<reference evidence="12" key="1">
    <citation type="journal article" date="2015" name="PLoS Genet.">
        <title>Genome Sequence and Transcriptome Analyses of Chrysochromulina tobin: Metabolic Tools for Enhanced Algal Fitness in the Prominent Order Prymnesiales (Haptophyceae).</title>
        <authorList>
            <person name="Hovde B.T."/>
            <person name="Deodato C.R."/>
            <person name="Hunsperger H.M."/>
            <person name="Ryken S.A."/>
            <person name="Yost W."/>
            <person name="Jha R.K."/>
            <person name="Patterson J."/>
            <person name="Monnat R.J. Jr."/>
            <person name="Barlow S.B."/>
            <person name="Starkenburg S.R."/>
            <person name="Cattolico R.A."/>
        </authorList>
    </citation>
    <scope>NUCLEOTIDE SEQUENCE</scope>
    <source>
        <strain evidence="12">CCMP291</strain>
    </source>
</reference>
<dbReference type="Pfam" id="PF00654">
    <property type="entry name" value="Voltage_CLC"/>
    <property type="match status" value="1"/>
</dbReference>
<evidence type="ECO:0000256" key="10">
    <source>
        <dbReference type="SAM" id="Phobius"/>
    </source>
</evidence>
<name>A0A0M0J937_9EUKA</name>
<evidence type="ECO:0000256" key="1">
    <source>
        <dbReference type="ARBA" id="ARBA00004141"/>
    </source>
</evidence>
<dbReference type="Proteomes" id="UP000037460">
    <property type="component" value="Unassembled WGS sequence"/>
</dbReference>
<evidence type="ECO:0000313" key="11">
    <source>
        <dbReference type="EMBL" id="KOO23091.1"/>
    </source>
</evidence>
<keyword evidence="12" id="KW-1185">Reference proteome</keyword>
<feature type="transmembrane region" description="Helical" evidence="10">
    <location>
        <begin position="12"/>
        <end position="32"/>
    </location>
</feature>
<feature type="region of interest" description="Disordered" evidence="9">
    <location>
        <begin position="331"/>
        <end position="356"/>
    </location>
</feature>
<dbReference type="Gene3D" id="3.10.580.10">
    <property type="entry name" value="CBS-domain"/>
    <property type="match status" value="2"/>
</dbReference>
<evidence type="ECO:0000256" key="8">
    <source>
        <dbReference type="ARBA" id="ARBA00023214"/>
    </source>
</evidence>
<dbReference type="PRINTS" id="PR00762">
    <property type="entry name" value="CLCHANNEL"/>
</dbReference>
<dbReference type="GO" id="GO:0016020">
    <property type="term" value="C:membrane"/>
    <property type="evidence" value="ECO:0007669"/>
    <property type="project" value="UniProtKB-SubCell"/>
</dbReference>
<keyword evidence="4" id="KW-0677">Repeat</keyword>
<keyword evidence="8" id="KW-0868">Chloride</keyword>
<dbReference type="PANTHER" id="PTHR45720:SF10">
    <property type="entry name" value="CHLORIDE CHANNEL PROTEIN 2"/>
    <property type="match status" value="1"/>
</dbReference>
<feature type="compositionally biased region" description="Gly residues" evidence="9">
    <location>
        <begin position="399"/>
        <end position="415"/>
    </location>
</feature>
<keyword evidence="3 10" id="KW-0812">Transmembrane</keyword>
<accession>A0A0M0J937</accession>
<feature type="compositionally biased region" description="Low complexity" evidence="9">
    <location>
        <begin position="384"/>
        <end position="398"/>
    </location>
</feature>
<gene>
    <name evidence="11" type="ORF">Ctob_003079</name>
</gene>
<evidence type="ECO:0000256" key="5">
    <source>
        <dbReference type="ARBA" id="ARBA00022989"/>
    </source>
</evidence>
<dbReference type="GO" id="GO:0005247">
    <property type="term" value="F:voltage-gated chloride channel activity"/>
    <property type="evidence" value="ECO:0007669"/>
    <property type="project" value="TreeGrafter"/>
</dbReference>
<feature type="compositionally biased region" description="Low complexity" evidence="9">
    <location>
        <begin position="331"/>
        <end position="345"/>
    </location>
</feature>
<protein>
    <submittedName>
        <fullName evidence="11">Chloride channel 2</fullName>
    </submittedName>
</protein>
<keyword evidence="6" id="KW-0406">Ion transport</keyword>
<keyword evidence="2" id="KW-0813">Transport</keyword>
<dbReference type="AlphaFoldDB" id="A0A0M0J937"/>
<feature type="region of interest" description="Disordered" evidence="9">
    <location>
        <begin position="372"/>
        <end position="423"/>
    </location>
</feature>
<dbReference type="EMBL" id="JWZX01003220">
    <property type="protein sequence ID" value="KOO23091.1"/>
    <property type="molecule type" value="Genomic_DNA"/>
</dbReference>
<dbReference type="OrthoDB" id="4564at2759"/>
<evidence type="ECO:0000256" key="2">
    <source>
        <dbReference type="ARBA" id="ARBA00022448"/>
    </source>
</evidence>
<dbReference type="Gene3D" id="1.10.3080.10">
    <property type="entry name" value="Clc chloride channel"/>
    <property type="match status" value="1"/>
</dbReference>
<dbReference type="PANTHER" id="PTHR45720">
    <property type="entry name" value="CHLORIDE CHANNEL PROTEIN 2"/>
    <property type="match status" value="1"/>
</dbReference>
<dbReference type="InterPro" id="IPR050970">
    <property type="entry name" value="Cl_channel_volt-gated"/>
</dbReference>
<keyword evidence="7 10" id="KW-0472">Membrane</keyword>
<feature type="transmembrane region" description="Helical" evidence="10">
    <location>
        <begin position="52"/>
        <end position="80"/>
    </location>
</feature>
<dbReference type="InterPro" id="IPR046342">
    <property type="entry name" value="CBS_dom_sf"/>
</dbReference>
<evidence type="ECO:0000313" key="12">
    <source>
        <dbReference type="Proteomes" id="UP000037460"/>
    </source>
</evidence>
<keyword evidence="5 10" id="KW-1133">Transmembrane helix</keyword>
<feature type="transmembrane region" description="Helical" evidence="10">
    <location>
        <begin position="92"/>
        <end position="113"/>
    </location>
</feature>
<comment type="caution">
    <text evidence="11">The sequence shown here is derived from an EMBL/GenBank/DDBJ whole genome shotgun (WGS) entry which is preliminary data.</text>
</comment>